<accession>A0AAU9W4J9</accession>
<sequence length="1027" mass="116808">MTSIIKLSVLSGAYDEGPLCYLLQVDEFRFLLDCGWNESFNAEIIEPIKKYIHQIDAVLITFPDIYHMGALPYLVGKCGLHCPIYATIPVYKMGQMFMYDLYQSHQNYEEFDVFSLDDVDAAFDKIIQLKYSQNVSLKGHGLTITPYAAGHMIGGTMWKIVKDGEEDIIYAVDYNHKKERHLNGAVLETLSRPSLLITDSYNALNVQTRRRERDTQLMNEILTTARRDGNVLIVVDTAGRVLELSQLLDQLWRNSDSGLSAYSLAMLNNVSYNVVEFAKSQVEWMSDKVMKSFEVGRMNPYHFRYCTLCHYMSDLDKIPEPRVVLASVADLTCGFSRELFIKWAENPKNTVVFTSRASPGALARTLIDNLQQKIIDIEVKSRVKLEGEELERYLEKEKEKEKNKPTSDAVDRSHRVTAEESDSDSDEDLDGGVRHDLMMTDEKGGRKSSFFKQARSYPMFPCHEEKIKWDDYGEFIKPEDFMIKELAAAEEEKAKVEQNKKETLDTEAIAGQGEMSKVPTKCVVERKQLNIRCSMVYIDFEGRSDGESIKRILSLVNPRNLILVHGVADATEHLAEYCRQNSSIQVNQVFTPRCGDTVDSTGERYIYQVKLRDALVSSLQFSCARDAELAWVDGQLHMNASESHMGLVLEDGELRDEDEGHEKMETDQSGKEEPADTVPVLEQLPTSSITGHTSVYINEPRLSDFKQVLNKAGIQAEFAGGVLICNNVVAVRRNETGRVGLEGAVCDDYYKIRELLYEQYAVEKMAYLPLIILLTVALTIVYFVQTASAAVQYCSSSEAQQDAQIAMKKCNSQIKFCFLRYQDRNPQLLYCKGMLKLLKCAFSENKKFNEKYTDCRSEVLDEWMFVVLQYVCIGEHLGICNDYTDKQIAKMEKMTDLYVSESGNETECAKRIHRQCLRNLVEDTEEEDPALDVKACADEAENLCDGVNNFLSCYSKLVQLPPKICAHPVPEITRKFNSLIQTFSHDLMSKYTENNAMAKDMCCVHEELLDENPMENPCGVRNDDDSD</sequence>
<evidence type="ECO:0000259" key="10">
    <source>
        <dbReference type="SMART" id="SM01027"/>
    </source>
</evidence>
<feature type="compositionally biased region" description="Acidic residues" evidence="8">
    <location>
        <begin position="419"/>
        <end position="430"/>
    </location>
</feature>
<protein>
    <recommendedName>
        <fullName evidence="6">Cleavage and polyadenylation specificity factor subunit 2</fullName>
    </recommendedName>
    <alternativeName>
        <fullName evidence="6">Cleavage and polyadenylation specificity factor 100 kDa subunit</fullName>
    </alternativeName>
</protein>
<keyword evidence="9" id="KW-0812">Transmembrane</keyword>
<dbReference type="InterPro" id="IPR027075">
    <property type="entry name" value="CPSF2"/>
</dbReference>
<evidence type="ECO:0000256" key="2">
    <source>
        <dbReference type="ARBA" id="ARBA00010624"/>
    </source>
</evidence>
<dbReference type="Proteomes" id="UP001159428">
    <property type="component" value="Unassembled WGS sequence"/>
</dbReference>
<evidence type="ECO:0000256" key="5">
    <source>
        <dbReference type="ARBA" id="ARBA00023242"/>
    </source>
</evidence>
<dbReference type="InterPro" id="IPR022712">
    <property type="entry name" value="Beta_Casp"/>
</dbReference>
<dbReference type="GO" id="GO:0005847">
    <property type="term" value="C:mRNA cleavage and polyadenylation specificity factor complex"/>
    <property type="evidence" value="ECO:0007669"/>
    <property type="project" value="InterPro"/>
</dbReference>
<feature type="compositionally biased region" description="Basic and acidic residues" evidence="8">
    <location>
        <begin position="395"/>
        <end position="418"/>
    </location>
</feature>
<dbReference type="Pfam" id="PF13299">
    <property type="entry name" value="CPSF100_C"/>
    <property type="match status" value="1"/>
</dbReference>
<dbReference type="Pfam" id="PF16661">
    <property type="entry name" value="Lactamase_B_6"/>
    <property type="match status" value="1"/>
</dbReference>
<evidence type="ECO:0000313" key="12">
    <source>
        <dbReference type="Proteomes" id="UP001159428"/>
    </source>
</evidence>
<gene>
    <name evidence="11" type="ORF">PMEA_00028634</name>
</gene>
<dbReference type="Gene3D" id="3.60.15.10">
    <property type="entry name" value="Ribonuclease Z/Hydroxyacylglutathione hydrolase-like"/>
    <property type="match status" value="1"/>
</dbReference>
<dbReference type="PANTHER" id="PTHR45922">
    <property type="entry name" value="CLEAVAGE AND POLYADENYLATION SPECIFICITY FACTOR SUBUNIT 2"/>
    <property type="match status" value="1"/>
</dbReference>
<keyword evidence="5 6" id="KW-0539">Nucleus</keyword>
<dbReference type="SMART" id="SM01027">
    <property type="entry name" value="Beta-Casp"/>
    <property type="match status" value="1"/>
</dbReference>
<evidence type="ECO:0000313" key="11">
    <source>
        <dbReference type="EMBL" id="CAH3042161.1"/>
    </source>
</evidence>
<dbReference type="Pfam" id="PF07521">
    <property type="entry name" value="RMMBL"/>
    <property type="match status" value="1"/>
</dbReference>
<dbReference type="SUPFAM" id="SSF56281">
    <property type="entry name" value="Metallo-hydrolase/oxidoreductase"/>
    <property type="match status" value="1"/>
</dbReference>
<dbReference type="InterPro" id="IPR025069">
    <property type="entry name" value="Cpsf2_C"/>
</dbReference>
<evidence type="ECO:0000256" key="3">
    <source>
        <dbReference type="ARBA" id="ARBA00022664"/>
    </source>
</evidence>
<feature type="region of interest" description="Disordered" evidence="8">
    <location>
        <begin position="395"/>
        <end position="439"/>
    </location>
</feature>
<dbReference type="InterPro" id="IPR011108">
    <property type="entry name" value="RMMBL"/>
</dbReference>
<dbReference type="GO" id="GO:0006398">
    <property type="term" value="P:mRNA 3'-end processing by stem-loop binding and cleavage"/>
    <property type="evidence" value="ECO:0007669"/>
    <property type="project" value="InterPro"/>
</dbReference>
<keyword evidence="7" id="KW-0175">Coiled coil</keyword>
<dbReference type="GO" id="GO:0003723">
    <property type="term" value="F:RNA binding"/>
    <property type="evidence" value="ECO:0007669"/>
    <property type="project" value="UniProtKB-KW"/>
</dbReference>
<name>A0AAU9W4J9_9CNID</name>
<feature type="region of interest" description="Disordered" evidence="8">
    <location>
        <begin position="657"/>
        <end position="676"/>
    </location>
</feature>
<evidence type="ECO:0000256" key="7">
    <source>
        <dbReference type="SAM" id="Coils"/>
    </source>
</evidence>
<feature type="compositionally biased region" description="Basic and acidic residues" evidence="8">
    <location>
        <begin position="658"/>
        <end position="674"/>
    </location>
</feature>
<dbReference type="CDD" id="cd16293">
    <property type="entry name" value="CPSF2-like_MBL-fold"/>
    <property type="match status" value="1"/>
</dbReference>
<dbReference type="AlphaFoldDB" id="A0AAU9W4J9"/>
<comment type="subcellular location">
    <subcellularLocation>
        <location evidence="1 6">Nucleus</location>
    </subcellularLocation>
</comment>
<dbReference type="InterPro" id="IPR035639">
    <property type="entry name" value="CPSF2_MBL"/>
</dbReference>
<reference evidence="11 12" key="1">
    <citation type="submission" date="2022-05" db="EMBL/GenBank/DDBJ databases">
        <authorList>
            <consortium name="Genoscope - CEA"/>
            <person name="William W."/>
        </authorList>
    </citation>
    <scope>NUCLEOTIDE SEQUENCE [LARGE SCALE GENOMIC DNA]</scope>
</reference>
<proteinExistence type="inferred from homology"/>
<dbReference type="FunFam" id="3.60.15.10:FF:000008">
    <property type="entry name" value="Cleavage and polyadenylation specificity factor subunit 2"/>
    <property type="match status" value="1"/>
</dbReference>
<feature type="transmembrane region" description="Helical" evidence="9">
    <location>
        <begin position="765"/>
        <end position="784"/>
    </location>
</feature>
<dbReference type="PANTHER" id="PTHR45922:SF1">
    <property type="entry name" value="CLEAVAGE AND POLYADENYLATION SPECIFICITY FACTOR SUBUNIT 2"/>
    <property type="match status" value="1"/>
</dbReference>
<evidence type="ECO:0000256" key="8">
    <source>
        <dbReference type="SAM" id="MobiDB-lite"/>
    </source>
</evidence>
<keyword evidence="3 6" id="KW-0507">mRNA processing</keyword>
<feature type="coiled-coil region" evidence="7">
    <location>
        <begin position="479"/>
        <end position="507"/>
    </location>
</feature>
<keyword evidence="4 6" id="KW-0694">RNA-binding</keyword>
<organism evidence="11 12">
    <name type="scientific">Pocillopora meandrina</name>
    <dbReference type="NCBI Taxonomy" id="46732"/>
    <lineage>
        <taxon>Eukaryota</taxon>
        <taxon>Metazoa</taxon>
        <taxon>Cnidaria</taxon>
        <taxon>Anthozoa</taxon>
        <taxon>Hexacorallia</taxon>
        <taxon>Scleractinia</taxon>
        <taxon>Astrocoeniina</taxon>
        <taxon>Pocilloporidae</taxon>
        <taxon>Pocillopora</taxon>
    </lineage>
</organism>
<comment type="caution">
    <text evidence="11">The sequence shown here is derived from an EMBL/GenBank/DDBJ whole genome shotgun (WGS) entry which is preliminary data.</text>
</comment>
<evidence type="ECO:0000256" key="6">
    <source>
        <dbReference type="RuleBase" id="RU365006"/>
    </source>
</evidence>
<evidence type="ECO:0000256" key="9">
    <source>
        <dbReference type="SAM" id="Phobius"/>
    </source>
</evidence>
<dbReference type="InterPro" id="IPR036866">
    <property type="entry name" value="RibonucZ/Hydroxyglut_hydro"/>
</dbReference>
<evidence type="ECO:0000256" key="1">
    <source>
        <dbReference type="ARBA" id="ARBA00004123"/>
    </source>
</evidence>
<dbReference type="EMBL" id="CALNXJ010000006">
    <property type="protein sequence ID" value="CAH3042161.1"/>
    <property type="molecule type" value="Genomic_DNA"/>
</dbReference>
<evidence type="ECO:0000256" key="4">
    <source>
        <dbReference type="ARBA" id="ARBA00022884"/>
    </source>
</evidence>
<keyword evidence="9" id="KW-0472">Membrane</keyword>
<comment type="similarity">
    <text evidence="2 6">Belongs to the metallo-beta-lactamase superfamily. RNA-metabolizing metallo-beta-lactamase-like family. CPSF2/YSH1 subfamily.</text>
</comment>
<dbReference type="Pfam" id="PF10996">
    <property type="entry name" value="Beta-Casp"/>
    <property type="match status" value="1"/>
</dbReference>
<feature type="domain" description="Beta-Casp" evidence="10">
    <location>
        <begin position="241"/>
        <end position="366"/>
    </location>
</feature>
<dbReference type="InterPro" id="IPR001279">
    <property type="entry name" value="Metallo-B-lactamas"/>
</dbReference>
<keyword evidence="9" id="KW-1133">Transmembrane helix</keyword>
<keyword evidence="12" id="KW-1185">Reference proteome</keyword>